<dbReference type="RefSeq" id="WP_217857836.1">
    <property type="nucleotide sequence ID" value="NZ_JAHSTV010000010.1"/>
</dbReference>
<dbReference type="Pfam" id="PF14065">
    <property type="entry name" value="Pvc16_N"/>
    <property type="match status" value="1"/>
</dbReference>
<organism evidence="2 3">
    <name type="scientific">Pseudomonas farris</name>
    <dbReference type="NCBI Taxonomy" id="2841207"/>
    <lineage>
        <taxon>Bacteria</taxon>
        <taxon>Pseudomonadati</taxon>
        <taxon>Pseudomonadota</taxon>
        <taxon>Gammaproteobacteria</taxon>
        <taxon>Pseudomonadales</taxon>
        <taxon>Pseudomonadaceae</taxon>
        <taxon>Pseudomonas</taxon>
    </lineage>
</organism>
<evidence type="ECO:0000259" key="1">
    <source>
        <dbReference type="Pfam" id="PF14065"/>
    </source>
</evidence>
<reference evidence="2" key="1">
    <citation type="submission" date="2021-06" db="EMBL/GenBank/DDBJ databases">
        <title>Updating the genus Pseudomonas: Description of 43 new species and partition of the Pseudomonas putida group.</title>
        <authorList>
            <person name="Girard L."/>
            <person name="Lood C."/>
            <person name="Vandamme P."/>
            <person name="Rokni-Zadeh H."/>
            <person name="Van Noort V."/>
            <person name="Hofte M."/>
            <person name="Lavigne R."/>
            <person name="De Mot R."/>
        </authorList>
    </citation>
    <scope>NUCLEOTIDE SEQUENCE</scope>
    <source>
        <strain evidence="2">SWRI79</strain>
    </source>
</reference>
<keyword evidence="3" id="KW-1185">Reference proteome</keyword>
<name>A0ABS6PZH5_9PSED</name>
<protein>
    <submittedName>
        <fullName evidence="2">DUF4255 domain-containing protein</fullName>
    </submittedName>
</protein>
<proteinExistence type="predicted"/>
<evidence type="ECO:0000313" key="2">
    <source>
        <dbReference type="EMBL" id="MBV4465862.1"/>
    </source>
</evidence>
<comment type="caution">
    <text evidence="2">The sequence shown here is derived from an EMBL/GenBank/DDBJ whole genome shotgun (WGS) entry which is preliminary data.</text>
</comment>
<dbReference type="Proteomes" id="UP000886900">
    <property type="component" value="Unassembled WGS sequence"/>
</dbReference>
<gene>
    <name evidence="2" type="ORF">KVG95_21270</name>
</gene>
<evidence type="ECO:0000313" key="3">
    <source>
        <dbReference type="Proteomes" id="UP000886900"/>
    </source>
</evidence>
<dbReference type="InterPro" id="IPR025351">
    <property type="entry name" value="Pvc16_N"/>
</dbReference>
<feature type="domain" description="Pvc16 N-terminal" evidence="1">
    <location>
        <begin position="21"/>
        <end position="188"/>
    </location>
</feature>
<accession>A0ABS6PZH5</accession>
<dbReference type="EMBL" id="JAHSTV010000010">
    <property type="protein sequence ID" value="MBV4465862.1"/>
    <property type="molecule type" value="Genomic_DNA"/>
</dbReference>
<sequence>MTNLHDDLPQKRIADTTLIKVNQTVGEMLAEYLPDGVDIVFTLPDTNEPPAHPTVSVFLYDVHEDLSLRTGVGRQFSPSNGMLMPGSINVCCRYLITYWEMKASSSSDSPATLADSQAVMIMNDVLNALINARTYPGLSDFYGRVIPPSEQLNSLGNFWQSLGNKPRLCLTYEVTVPIALTSRSPVLAPVKSVSATVAQKPGIDFYQQAGVVVWDALVTALDAKSPLDDMARAQLKKVNITCVGTPFTDDKLPDQHLDITLSGVALGANLAAIQSVIDGWKAEAKAIGELEGGALFVDNVDNQVLAVS</sequence>